<organism evidence="2 3">
    <name type="scientific">Aquimonas voraii</name>
    <dbReference type="NCBI Taxonomy" id="265719"/>
    <lineage>
        <taxon>Bacteria</taxon>
        <taxon>Pseudomonadati</taxon>
        <taxon>Pseudomonadota</taxon>
        <taxon>Gammaproteobacteria</taxon>
        <taxon>Lysobacterales</taxon>
        <taxon>Lysobacteraceae</taxon>
        <taxon>Aquimonas</taxon>
    </lineage>
</organism>
<accession>A0A1G6ZRZ9</accession>
<reference evidence="2 3" key="1">
    <citation type="submission" date="2016-10" db="EMBL/GenBank/DDBJ databases">
        <authorList>
            <person name="de Groot N.N."/>
        </authorList>
    </citation>
    <scope>NUCLEOTIDE SEQUENCE [LARGE SCALE GENOMIC DNA]</scope>
    <source>
        <strain evidence="2 3">DSM 16957</strain>
    </source>
</reference>
<evidence type="ECO:0000313" key="2">
    <source>
        <dbReference type="EMBL" id="SDE05554.1"/>
    </source>
</evidence>
<sequence>MNWNQEHELPLHLDDPQTLLFWSADELIPLAMFLIVAILTNKLFICMAAGILGVYWYRRFKQTQPEGFLLHLAYWYGFVPGKARSLISPYIRQVLPL</sequence>
<name>A0A1G6ZRZ9_9GAMM</name>
<dbReference type="Proteomes" id="UP000199603">
    <property type="component" value="Unassembled WGS sequence"/>
</dbReference>
<dbReference type="AlphaFoldDB" id="A0A1G6ZRZ9"/>
<keyword evidence="1" id="KW-0472">Membrane</keyword>
<dbReference type="Pfam" id="PF07178">
    <property type="entry name" value="TraL"/>
    <property type="match status" value="1"/>
</dbReference>
<gene>
    <name evidence="2" type="ORF">SAMN04488509_11570</name>
</gene>
<dbReference type="GO" id="GO:0019867">
    <property type="term" value="C:outer membrane"/>
    <property type="evidence" value="ECO:0007669"/>
    <property type="project" value="InterPro"/>
</dbReference>
<evidence type="ECO:0000256" key="1">
    <source>
        <dbReference type="SAM" id="Phobius"/>
    </source>
</evidence>
<dbReference type="EMBL" id="FNAG01000015">
    <property type="protein sequence ID" value="SDE05554.1"/>
    <property type="molecule type" value="Genomic_DNA"/>
</dbReference>
<proteinExistence type="predicted"/>
<protein>
    <submittedName>
        <fullName evidence="2">Conjugal transfer pilus assembly protein TraL</fullName>
    </submittedName>
</protein>
<keyword evidence="1" id="KW-0812">Transmembrane</keyword>
<dbReference type="RefSeq" id="WP_091245417.1">
    <property type="nucleotide sequence ID" value="NZ_FNAG01000015.1"/>
</dbReference>
<dbReference type="NCBIfam" id="TIGR02762">
    <property type="entry name" value="TraL_TIGR"/>
    <property type="match status" value="1"/>
</dbReference>
<dbReference type="OrthoDB" id="9813422at2"/>
<evidence type="ECO:0000313" key="3">
    <source>
        <dbReference type="Proteomes" id="UP000199603"/>
    </source>
</evidence>
<feature type="transmembrane region" description="Helical" evidence="1">
    <location>
        <begin position="30"/>
        <end position="57"/>
    </location>
</feature>
<keyword evidence="1" id="KW-1133">Transmembrane helix</keyword>
<dbReference type="InterPro" id="IPR009838">
    <property type="entry name" value="T4SS_TraL"/>
</dbReference>
<keyword evidence="3" id="KW-1185">Reference proteome</keyword>
<dbReference type="STRING" id="265719.SAMN04488509_11570"/>